<evidence type="ECO:0000256" key="1">
    <source>
        <dbReference type="SAM" id="MobiDB-lite"/>
    </source>
</evidence>
<reference evidence="2" key="1">
    <citation type="journal article" date="2014" name="Front. Microbiol.">
        <title>High frequency of phylogenetically diverse reductive dehalogenase-homologous genes in deep subseafloor sedimentary metagenomes.</title>
        <authorList>
            <person name="Kawai M."/>
            <person name="Futagami T."/>
            <person name="Toyoda A."/>
            <person name="Takaki Y."/>
            <person name="Nishi S."/>
            <person name="Hori S."/>
            <person name="Arai W."/>
            <person name="Tsubouchi T."/>
            <person name="Morono Y."/>
            <person name="Uchiyama I."/>
            <person name="Ito T."/>
            <person name="Fujiyama A."/>
            <person name="Inagaki F."/>
            <person name="Takami H."/>
        </authorList>
    </citation>
    <scope>NUCLEOTIDE SEQUENCE</scope>
    <source>
        <strain evidence="2">Expedition CK06-06</strain>
    </source>
</reference>
<feature type="compositionally biased region" description="Basic and acidic residues" evidence="1">
    <location>
        <begin position="8"/>
        <end position="20"/>
    </location>
</feature>
<proteinExistence type="predicted"/>
<dbReference type="AlphaFoldDB" id="X1F5G0"/>
<comment type="caution">
    <text evidence="2">The sequence shown here is derived from an EMBL/GenBank/DDBJ whole genome shotgun (WGS) entry which is preliminary data.</text>
</comment>
<protein>
    <submittedName>
        <fullName evidence="2">Uncharacterized protein</fullName>
    </submittedName>
</protein>
<evidence type="ECO:0000313" key="2">
    <source>
        <dbReference type="EMBL" id="GAH16003.1"/>
    </source>
</evidence>
<dbReference type="EMBL" id="BART01036955">
    <property type="protein sequence ID" value="GAH16003.1"/>
    <property type="molecule type" value="Genomic_DNA"/>
</dbReference>
<sequence length="68" mass="7326">MSLGSLTEDPRVGELRESSNKKFLNHTAAGNHSESECECEVKVNRGTSEPPANQLLTLAAEWGKVSPS</sequence>
<organism evidence="2">
    <name type="scientific">marine sediment metagenome</name>
    <dbReference type="NCBI Taxonomy" id="412755"/>
    <lineage>
        <taxon>unclassified sequences</taxon>
        <taxon>metagenomes</taxon>
        <taxon>ecological metagenomes</taxon>
    </lineage>
</organism>
<accession>X1F5G0</accession>
<name>X1F5G0_9ZZZZ</name>
<gene>
    <name evidence="2" type="ORF">S01H4_62076</name>
</gene>
<feature type="region of interest" description="Disordered" evidence="1">
    <location>
        <begin position="1"/>
        <end position="36"/>
    </location>
</feature>